<dbReference type="Proteomes" id="UP001278766">
    <property type="component" value="Unassembled WGS sequence"/>
</dbReference>
<gene>
    <name evidence="2" type="ORF">B0H64DRAFT_82656</name>
</gene>
<reference evidence="2" key="1">
    <citation type="journal article" date="2023" name="Mol. Phylogenet. Evol.">
        <title>Genome-scale phylogeny and comparative genomics of the fungal order Sordariales.</title>
        <authorList>
            <person name="Hensen N."/>
            <person name="Bonometti L."/>
            <person name="Westerberg I."/>
            <person name="Brannstrom I.O."/>
            <person name="Guillou S."/>
            <person name="Cros-Aarteil S."/>
            <person name="Calhoun S."/>
            <person name="Haridas S."/>
            <person name="Kuo A."/>
            <person name="Mondo S."/>
            <person name="Pangilinan J."/>
            <person name="Riley R."/>
            <person name="LaButti K."/>
            <person name="Andreopoulos B."/>
            <person name="Lipzen A."/>
            <person name="Chen C."/>
            <person name="Yan M."/>
            <person name="Daum C."/>
            <person name="Ng V."/>
            <person name="Clum A."/>
            <person name="Steindorff A."/>
            <person name="Ohm R.A."/>
            <person name="Martin F."/>
            <person name="Silar P."/>
            <person name="Natvig D.O."/>
            <person name="Lalanne C."/>
            <person name="Gautier V."/>
            <person name="Ament-Velasquez S.L."/>
            <person name="Kruys A."/>
            <person name="Hutchinson M.I."/>
            <person name="Powell A.J."/>
            <person name="Barry K."/>
            <person name="Miller A.N."/>
            <person name="Grigoriev I.V."/>
            <person name="Debuchy R."/>
            <person name="Gladieux P."/>
            <person name="Hiltunen Thoren M."/>
            <person name="Johannesson H."/>
        </authorList>
    </citation>
    <scope>NUCLEOTIDE SEQUENCE</scope>
    <source>
        <strain evidence="2">CBS 168.71</strain>
    </source>
</reference>
<feature type="signal peptide" evidence="1">
    <location>
        <begin position="1"/>
        <end position="20"/>
    </location>
</feature>
<organism evidence="2 3">
    <name type="scientific">Chaetomium fimeti</name>
    <dbReference type="NCBI Taxonomy" id="1854472"/>
    <lineage>
        <taxon>Eukaryota</taxon>
        <taxon>Fungi</taxon>
        <taxon>Dikarya</taxon>
        <taxon>Ascomycota</taxon>
        <taxon>Pezizomycotina</taxon>
        <taxon>Sordariomycetes</taxon>
        <taxon>Sordariomycetidae</taxon>
        <taxon>Sordariales</taxon>
        <taxon>Chaetomiaceae</taxon>
        <taxon>Chaetomium</taxon>
    </lineage>
</organism>
<name>A0AAE0LV92_9PEZI</name>
<accession>A0AAE0LV92</accession>
<keyword evidence="1" id="KW-0732">Signal</keyword>
<evidence type="ECO:0000313" key="2">
    <source>
        <dbReference type="EMBL" id="KAK3298803.1"/>
    </source>
</evidence>
<keyword evidence="3" id="KW-1185">Reference proteome</keyword>
<protein>
    <submittedName>
        <fullName evidence="2">Uncharacterized protein</fullName>
    </submittedName>
</protein>
<evidence type="ECO:0000313" key="3">
    <source>
        <dbReference type="Proteomes" id="UP001278766"/>
    </source>
</evidence>
<dbReference type="EMBL" id="JAUEPN010000002">
    <property type="protein sequence ID" value="KAK3298803.1"/>
    <property type="molecule type" value="Genomic_DNA"/>
</dbReference>
<dbReference type="AlphaFoldDB" id="A0AAE0LV92"/>
<proteinExistence type="predicted"/>
<sequence>MRSSIHFVLFFLLGLVASMALPRRQAQAQFAVVDFSGKAACHSILTSCRVDADCCAGLKCGVFDDDALCVPAG</sequence>
<dbReference type="RefSeq" id="XP_062662317.1">
    <property type="nucleotide sequence ID" value="XM_062808838.1"/>
</dbReference>
<dbReference type="GeneID" id="87845786"/>
<comment type="caution">
    <text evidence="2">The sequence shown here is derived from an EMBL/GenBank/DDBJ whole genome shotgun (WGS) entry which is preliminary data.</text>
</comment>
<feature type="chain" id="PRO_5042157588" evidence="1">
    <location>
        <begin position="21"/>
        <end position="73"/>
    </location>
</feature>
<evidence type="ECO:0000256" key="1">
    <source>
        <dbReference type="SAM" id="SignalP"/>
    </source>
</evidence>
<reference evidence="2" key="2">
    <citation type="submission" date="2023-06" db="EMBL/GenBank/DDBJ databases">
        <authorList>
            <consortium name="Lawrence Berkeley National Laboratory"/>
            <person name="Haridas S."/>
            <person name="Hensen N."/>
            <person name="Bonometti L."/>
            <person name="Westerberg I."/>
            <person name="Brannstrom I.O."/>
            <person name="Guillou S."/>
            <person name="Cros-Aarteil S."/>
            <person name="Calhoun S."/>
            <person name="Kuo A."/>
            <person name="Mondo S."/>
            <person name="Pangilinan J."/>
            <person name="Riley R."/>
            <person name="Labutti K."/>
            <person name="Andreopoulos B."/>
            <person name="Lipzen A."/>
            <person name="Chen C."/>
            <person name="Yanf M."/>
            <person name="Daum C."/>
            <person name="Ng V."/>
            <person name="Clum A."/>
            <person name="Steindorff A."/>
            <person name="Ohm R."/>
            <person name="Martin F."/>
            <person name="Silar P."/>
            <person name="Natvig D."/>
            <person name="Lalanne C."/>
            <person name="Gautier V."/>
            <person name="Ament-Velasquez S.L."/>
            <person name="Kruys A."/>
            <person name="Hutchinson M.I."/>
            <person name="Powell A.J."/>
            <person name="Barry K."/>
            <person name="Miller A.N."/>
            <person name="Grigoriev I.V."/>
            <person name="Debuchy R."/>
            <person name="Gladieux P."/>
            <person name="Thoren M.H."/>
            <person name="Johannesson H."/>
        </authorList>
    </citation>
    <scope>NUCLEOTIDE SEQUENCE</scope>
    <source>
        <strain evidence="2">CBS 168.71</strain>
    </source>
</reference>